<name>A0A5A7PJR3_STRAF</name>
<dbReference type="AlphaFoldDB" id="A0A5A7PJR3"/>
<evidence type="ECO:0000313" key="1">
    <source>
        <dbReference type="EMBL" id="GER32557.1"/>
    </source>
</evidence>
<proteinExistence type="predicted"/>
<sequence length="122" mass="13521">MISLAEVGVAKLTGQTKWVTVEVVELSGSWNSSNFNKCQRSWLFESQTTLHSNPSALAEYVKDLVKVDRLDESELVKTLQRDDVDADLANLINIAAKDKITMGRIGRRLTAFHTIVPCGMAL</sequence>
<reference evidence="2" key="1">
    <citation type="journal article" date="2019" name="Curr. Biol.">
        <title>Genome Sequence of Striga asiatica Provides Insight into the Evolution of Plant Parasitism.</title>
        <authorList>
            <person name="Yoshida S."/>
            <person name="Kim S."/>
            <person name="Wafula E.K."/>
            <person name="Tanskanen J."/>
            <person name="Kim Y.M."/>
            <person name="Honaas L."/>
            <person name="Yang Z."/>
            <person name="Spallek T."/>
            <person name="Conn C.E."/>
            <person name="Ichihashi Y."/>
            <person name="Cheong K."/>
            <person name="Cui S."/>
            <person name="Der J.P."/>
            <person name="Gundlach H."/>
            <person name="Jiao Y."/>
            <person name="Hori C."/>
            <person name="Ishida J.K."/>
            <person name="Kasahara H."/>
            <person name="Kiba T."/>
            <person name="Kim M.S."/>
            <person name="Koo N."/>
            <person name="Laohavisit A."/>
            <person name="Lee Y.H."/>
            <person name="Lumba S."/>
            <person name="McCourt P."/>
            <person name="Mortimer J.C."/>
            <person name="Mutuku J.M."/>
            <person name="Nomura T."/>
            <person name="Sasaki-Sekimoto Y."/>
            <person name="Seto Y."/>
            <person name="Wang Y."/>
            <person name="Wakatake T."/>
            <person name="Sakakibara H."/>
            <person name="Demura T."/>
            <person name="Yamaguchi S."/>
            <person name="Yoneyama K."/>
            <person name="Manabe R.I."/>
            <person name="Nelson D.C."/>
            <person name="Schulman A.H."/>
            <person name="Timko M.P."/>
            <person name="dePamphilis C.W."/>
            <person name="Choi D."/>
            <person name="Shirasu K."/>
        </authorList>
    </citation>
    <scope>NUCLEOTIDE SEQUENCE [LARGE SCALE GENOMIC DNA]</scope>
    <source>
        <strain evidence="2">cv. UVA1</strain>
    </source>
</reference>
<dbReference type="EMBL" id="BKCP01004616">
    <property type="protein sequence ID" value="GER32557.1"/>
    <property type="molecule type" value="Genomic_DNA"/>
</dbReference>
<comment type="caution">
    <text evidence="1">The sequence shown here is derived from an EMBL/GenBank/DDBJ whole genome shotgun (WGS) entry which is preliminary data.</text>
</comment>
<protein>
    <submittedName>
        <fullName evidence="1">Low molecular weight protein-tyrosine-phosphatasePtpB</fullName>
    </submittedName>
</protein>
<dbReference type="Proteomes" id="UP000325081">
    <property type="component" value="Unassembled WGS sequence"/>
</dbReference>
<evidence type="ECO:0000313" key="2">
    <source>
        <dbReference type="Proteomes" id="UP000325081"/>
    </source>
</evidence>
<gene>
    <name evidence="1" type="ORF">STAS_08620</name>
</gene>
<keyword evidence="2" id="KW-1185">Reference proteome</keyword>
<organism evidence="1 2">
    <name type="scientific">Striga asiatica</name>
    <name type="common">Asiatic witchweed</name>
    <name type="synonym">Buchnera asiatica</name>
    <dbReference type="NCBI Taxonomy" id="4170"/>
    <lineage>
        <taxon>Eukaryota</taxon>
        <taxon>Viridiplantae</taxon>
        <taxon>Streptophyta</taxon>
        <taxon>Embryophyta</taxon>
        <taxon>Tracheophyta</taxon>
        <taxon>Spermatophyta</taxon>
        <taxon>Magnoliopsida</taxon>
        <taxon>eudicotyledons</taxon>
        <taxon>Gunneridae</taxon>
        <taxon>Pentapetalae</taxon>
        <taxon>asterids</taxon>
        <taxon>lamiids</taxon>
        <taxon>Lamiales</taxon>
        <taxon>Orobanchaceae</taxon>
        <taxon>Buchnereae</taxon>
        <taxon>Striga</taxon>
    </lineage>
</organism>
<accession>A0A5A7PJR3</accession>
<dbReference type="OrthoDB" id="1826397at2759"/>